<evidence type="ECO:0000313" key="5">
    <source>
        <dbReference type="Proteomes" id="UP001417504"/>
    </source>
</evidence>
<proteinExistence type="predicted"/>
<dbReference type="InterPro" id="IPR019156">
    <property type="entry name" value="Ataxin-10_domain"/>
</dbReference>
<accession>A0AAP0IXU5</accession>
<evidence type="ECO:0000313" key="4">
    <source>
        <dbReference type="EMBL" id="KAK9122777.1"/>
    </source>
</evidence>
<sequence length="371" mass="41827">MVLQVLGNVCLAGKDHRKAVWNRFFPDEFLGISSIRRLEVVDPLCMVLWNCCDGMDERVAEICGSRGLKIMAEIVRTASEVGSQEHWLVLLFSKICFEESSFSQLFNELGSATMAVNDVKNQDDYYTAPQSFILSFLSERLNCKLDEISVSNDFALSAYGVLKKAYETIDFSLRGNSGLPTGSPSIDVLGYSVTILRDVCAKEGQGRSKIEGSVDVVDSLLSLGFLDFLLDILRSLEPPEIIRKSISQGENNAVHTHSKSWKLCPYKGFRRDVVAVIVNCLYRRKHVQDEIREKNGILLLMQQCVADEHNPFLREWGIWTMRNLLEGNEENQRIVAEMELQGSVEVPELAKLGLRVEVDQKSRRAKLVNIS</sequence>
<dbReference type="InterPro" id="IPR016024">
    <property type="entry name" value="ARM-type_fold"/>
</dbReference>
<dbReference type="Proteomes" id="UP001417504">
    <property type="component" value="Unassembled WGS sequence"/>
</dbReference>
<dbReference type="EMBL" id="JBBNAE010000005">
    <property type="protein sequence ID" value="KAK9122777.1"/>
    <property type="molecule type" value="Genomic_DNA"/>
</dbReference>
<name>A0AAP0IXU5_9MAGN</name>
<keyword evidence="1" id="KW-0132">Cell division</keyword>
<comment type="caution">
    <text evidence="4">The sequence shown here is derived from an EMBL/GenBank/DDBJ whole genome shotgun (WGS) entry which is preliminary data.</text>
</comment>
<evidence type="ECO:0000259" key="3">
    <source>
        <dbReference type="Pfam" id="PF09759"/>
    </source>
</evidence>
<dbReference type="InterPro" id="IPR011989">
    <property type="entry name" value="ARM-like"/>
</dbReference>
<keyword evidence="2" id="KW-0131">Cell cycle</keyword>
<dbReference type="PANTHER" id="PTHR13255:SF0">
    <property type="entry name" value="ATAXIN-10"/>
    <property type="match status" value="1"/>
</dbReference>
<organism evidence="4 5">
    <name type="scientific">Stephania japonica</name>
    <dbReference type="NCBI Taxonomy" id="461633"/>
    <lineage>
        <taxon>Eukaryota</taxon>
        <taxon>Viridiplantae</taxon>
        <taxon>Streptophyta</taxon>
        <taxon>Embryophyta</taxon>
        <taxon>Tracheophyta</taxon>
        <taxon>Spermatophyta</taxon>
        <taxon>Magnoliopsida</taxon>
        <taxon>Ranunculales</taxon>
        <taxon>Menispermaceae</taxon>
        <taxon>Menispermoideae</taxon>
        <taxon>Cissampelideae</taxon>
        <taxon>Stephania</taxon>
    </lineage>
</organism>
<dbReference type="Pfam" id="PF09759">
    <property type="entry name" value="Atx10homo_assoc"/>
    <property type="match status" value="1"/>
</dbReference>
<dbReference type="Gene3D" id="1.25.10.10">
    <property type="entry name" value="Leucine-rich Repeat Variant"/>
    <property type="match status" value="1"/>
</dbReference>
<gene>
    <name evidence="4" type="ORF">Sjap_012379</name>
</gene>
<protein>
    <recommendedName>
        <fullName evidence="3">Ataxin-10 domain-containing protein</fullName>
    </recommendedName>
</protein>
<dbReference type="GO" id="GO:0005829">
    <property type="term" value="C:cytosol"/>
    <property type="evidence" value="ECO:0007669"/>
    <property type="project" value="TreeGrafter"/>
</dbReference>
<feature type="domain" description="Ataxin-10" evidence="3">
    <location>
        <begin position="269"/>
        <end position="362"/>
    </location>
</feature>
<evidence type="ECO:0000256" key="1">
    <source>
        <dbReference type="ARBA" id="ARBA00022618"/>
    </source>
</evidence>
<keyword evidence="5" id="KW-1185">Reference proteome</keyword>
<dbReference type="SUPFAM" id="SSF48371">
    <property type="entry name" value="ARM repeat"/>
    <property type="match status" value="1"/>
</dbReference>
<dbReference type="AlphaFoldDB" id="A0AAP0IXU5"/>
<evidence type="ECO:0000256" key="2">
    <source>
        <dbReference type="ARBA" id="ARBA00023306"/>
    </source>
</evidence>
<dbReference type="GO" id="GO:0051301">
    <property type="term" value="P:cell division"/>
    <property type="evidence" value="ECO:0007669"/>
    <property type="project" value="UniProtKB-KW"/>
</dbReference>
<reference evidence="4 5" key="1">
    <citation type="submission" date="2024-01" db="EMBL/GenBank/DDBJ databases">
        <title>Genome assemblies of Stephania.</title>
        <authorList>
            <person name="Yang L."/>
        </authorList>
    </citation>
    <scope>NUCLEOTIDE SEQUENCE [LARGE SCALE GENOMIC DNA]</scope>
    <source>
        <strain evidence="4">QJT</strain>
        <tissue evidence="4">Leaf</tissue>
    </source>
</reference>
<dbReference type="InterPro" id="IPR051374">
    <property type="entry name" value="Ataxin-10/CTR86_families"/>
</dbReference>
<dbReference type="PANTHER" id="PTHR13255">
    <property type="entry name" value="ATAXIN-10"/>
    <property type="match status" value="1"/>
</dbReference>